<dbReference type="Proteomes" id="UP001153618">
    <property type="component" value="Unassembled WGS sequence"/>
</dbReference>
<feature type="compositionally biased region" description="Polar residues" evidence="1">
    <location>
        <begin position="7"/>
        <end position="17"/>
    </location>
</feature>
<feature type="compositionally biased region" description="Polar residues" evidence="1">
    <location>
        <begin position="31"/>
        <end position="55"/>
    </location>
</feature>
<proteinExistence type="predicted"/>
<sequence>MDPEKTVPTTNPNSDSLGSPPDSIDSVAAPSISSLPSLTEDSGSSPNSPIISTNTLSMEGGPNYLPRTMEELESLGYAPVWSRVHGYPGTIPEEILEYLDESSPSKQTCNSDAVLTETENLETNLASETDEWIGPLSSLFWLAGLDELVDAVSDPAIRLQDEVRMIPTNVGITWILEDLFIEEKLPKSLYNRYFYDFDPYEGAGSTVMPVRLDAIPSQVGSLCARHRLCDLFPVSRLQSLPQEITTVRIKGDKHKLRSAKKIEEYLPKSRGTQFLFRVCTRSALASLMAFFTPVVNGSNFDNELGPGIHTSDSLEWVLKFGFRNRALLVFKNPDFRALNVWTASLTDWQHIVATWTQKPLSNTPNSIPTEWRSADIIHGPISKPSSTRTALPEPGECSQTVAVSPAGCAALASSLDLIVWIE</sequence>
<organism evidence="2 3">
    <name type="scientific">Penicillium olsonii</name>
    <dbReference type="NCBI Taxonomy" id="99116"/>
    <lineage>
        <taxon>Eukaryota</taxon>
        <taxon>Fungi</taxon>
        <taxon>Dikarya</taxon>
        <taxon>Ascomycota</taxon>
        <taxon>Pezizomycotina</taxon>
        <taxon>Eurotiomycetes</taxon>
        <taxon>Eurotiomycetidae</taxon>
        <taxon>Eurotiales</taxon>
        <taxon>Aspergillaceae</taxon>
        <taxon>Penicillium</taxon>
    </lineage>
</organism>
<evidence type="ECO:0000313" key="2">
    <source>
        <dbReference type="EMBL" id="CAG8224671.1"/>
    </source>
</evidence>
<gene>
    <name evidence="2" type="ORF">POLS_LOCUS8185</name>
</gene>
<name>A0A9W4I330_PENOL</name>
<dbReference type="OrthoDB" id="2440450at2759"/>
<feature type="region of interest" description="Disordered" evidence="1">
    <location>
        <begin position="1"/>
        <end position="55"/>
    </location>
</feature>
<protein>
    <submittedName>
        <fullName evidence="2">Uncharacterized protein</fullName>
    </submittedName>
</protein>
<dbReference type="AlphaFoldDB" id="A0A9W4I330"/>
<evidence type="ECO:0000256" key="1">
    <source>
        <dbReference type="SAM" id="MobiDB-lite"/>
    </source>
</evidence>
<accession>A0A9W4I330</accession>
<dbReference type="EMBL" id="CAJVOS010000060">
    <property type="protein sequence ID" value="CAG8224671.1"/>
    <property type="molecule type" value="Genomic_DNA"/>
</dbReference>
<keyword evidence="3" id="KW-1185">Reference proteome</keyword>
<reference evidence="2" key="1">
    <citation type="submission" date="2021-07" db="EMBL/GenBank/DDBJ databases">
        <authorList>
            <person name="Branca A.L. A."/>
        </authorList>
    </citation>
    <scope>NUCLEOTIDE SEQUENCE</scope>
</reference>
<comment type="caution">
    <text evidence="2">The sequence shown here is derived from an EMBL/GenBank/DDBJ whole genome shotgun (WGS) entry which is preliminary data.</text>
</comment>
<evidence type="ECO:0000313" key="3">
    <source>
        <dbReference type="Proteomes" id="UP001153618"/>
    </source>
</evidence>